<dbReference type="EMBL" id="JACGCM010000445">
    <property type="protein sequence ID" value="KAF6171999.1"/>
    <property type="molecule type" value="Genomic_DNA"/>
</dbReference>
<name>A0A7J7NXV0_9MAGN</name>
<protein>
    <submittedName>
        <fullName evidence="2">Uncharacterized protein</fullName>
    </submittedName>
</protein>
<dbReference type="Proteomes" id="UP000541444">
    <property type="component" value="Unassembled WGS sequence"/>
</dbReference>
<keyword evidence="3" id="KW-1185">Reference proteome</keyword>
<gene>
    <name evidence="2" type="ORF">GIB67_029417</name>
</gene>
<evidence type="ECO:0000313" key="3">
    <source>
        <dbReference type="Proteomes" id="UP000541444"/>
    </source>
</evidence>
<feature type="region of interest" description="Disordered" evidence="1">
    <location>
        <begin position="138"/>
        <end position="165"/>
    </location>
</feature>
<sequence length="294" mass="32609">MTWDSKRQKPQTHAKSTQIDPDRASTITNLVEQLPTTDFTVPSKRSWKEGSLSHAPPQCDRSNIEKGKVQKFGRQHNPKDPPISTQDGAIPVGGTHNLVKQMPIKCALGQCARSTQSGPDLTSVVPNLVEQMPTKCELGQRARQERKKNDQPPDIPNPSKNITFGDTDTNIVGSNAHSIQEDCVSTFNTTVCPTEQFSFTREYGESSKNHSLNQTFEIGESSKGSHNNSGTDRRRYNLPSIDEIAVILPGDGHESCSMKDIVVYLKEDRELMRINEVTQLISHYIMCCCSLAGN</sequence>
<dbReference type="AlphaFoldDB" id="A0A7J7NXV0"/>
<feature type="compositionally biased region" description="Polar residues" evidence="1">
    <location>
        <begin position="11"/>
        <end position="40"/>
    </location>
</feature>
<proteinExistence type="predicted"/>
<accession>A0A7J7NXV0</accession>
<evidence type="ECO:0000313" key="2">
    <source>
        <dbReference type="EMBL" id="KAF6171999.1"/>
    </source>
</evidence>
<feature type="compositionally biased region" description="Basic and acidic residues" evidence="1">
    <location>
        <begin position="138"/>
        <end position="151"/>
    </location>
</feature>
<reference evidence="2 3" key="1">
    <citation type="journal article" date="2020" name="IScience">
        <title>Genome Sequencing of the Endangered Kingdonia uniflora (Circaeasteraceae, Ranunculales) Reveals Potential Mechanisms of Evolutionary Specialization.</title>
        <authorList>
            <person name="Sun Y."/>
            <person name="Deng T."/>
            <person name="Zhang A."/>
            <person name="Moore M.J."/>
            <person name="Landis J.B."/>
            <person name="Lin N."/>
            <person name="Zhang H."/>
            <person name="Zhang X."/>
            <person name="Huang J."/>
            <person name="Zhang X."/>
            <person name="Sun H."/>
            <person name="Wang H."/>
        </authorList>
    </citation>
    <scope>NUCLEOTIDE SEQUENCE [LARGE SCALE GENOMIC DNA]</scope>
    <source>
        <strain evidence="2">TB1705</strain>
        <tissue evidence="2">Leaf</tissue>
    </source>
</reference>
<organism evidence="2 3">
    <name type="scientific">Kingdonia uniflora</name>
    <dbReference type="NCBI Taxonomy" id="39325"/>
    <lineage>
        <taxon>Eukaryota</taxon>
        <taxon>Viridiplantae</taxon>
        <taxon>Streptophyta</taxon>
        <taxon>Embryophyta</taxon>
        <taxon>Tracheophyta</taxon>
        <taxon>Spermatophyta</taxon>
        <taxon>Magnoliopsida</taxon>
        <taxon>Ranunculales</taxon>
        <taxon>Circaeasteraceae</taxon>
        <taxon>Kingdonia</taxon>
    </lineage>
</organism>
<evidence type="ECO:0000256" key="1">
    <source>
        <dbReference type="SAM" id="MobiDB-lite"/>
    </source>
</evidence>
<comment type="caution">
    <text evidence="2">The sequence shown here is derived from an EMBL/GenBank/DDBJ whole genome shotgun (WGS) entry which is preliminary data.</text>
</comment>
<feature type="region of interest" description="Disordered" evidence="1">
    <location>
        <begin position="1"/>
        <end position="64"/>
    </location>
</feature>